<dbReference type="EMBL" id="NKJJ02000005">
    <property type="protein sequence ID" value="TPR06619.1"/>
    <property type="molecule type" value="Genomic_DNA"/>
</dbReference>
<organism evidence="6 7">
    <name type="scientific">Aspergillus niger</name>
    <dbReference type="NCBI Taxonomy" id="5061"/>
    <lineage>
        <taxon>Eukaryota</taxon>
        <taxon>Fungi</taxon>
        <taxon>Dikarya</taxon>
        <taxon>Ascomycota</taxon>
        <taxon>Pezizomycotina</taxon>
        <taxon>Eurotiomycetes</taxon>
        <taxon>Eurotiomycetidae</taxon>
        <taxon>Eurotiales</taxon>
        <taxon>Aspergillaceae</taxon>
        <taxon>Aspergillus</taxon>
        <taxon>Aspergillus subgen. Circumdati</taxon>
    </lineage>
</organism>
<comment type="caution">
    <text evidence="6">The sequence shown here is derived from an EMBL/GenBank/DDBJ whole genome shotgun (WGS) entry which is preliminary data.</text>
</comment>
<dbReference type="InterPro" id="IPR036864">
    <property type="entry name" value="Zn2-C6_fun-type_DNA-bd_sf"/>
</dbReference>
<proteinExistence type="predicted"/>
<dbReference type="PANTHER" id="PTHR31668">
    <property type="entry name" value="GLUCOSE TRANSPORT TRANSCRIPTION REGULATOR RGT1-RELATED-RELATED"/>
    <property type="match status" value="1"/>
</dbReference>
<dbReference type="GO" id="GO:0009893">
    <property type="term" value="P:positive regulation of metabolic process"/>
    <property type="evidence" value="ECO:0007669"/>
    <property type="project" value="UniProtKB-ARBA"/>
</dbReference>
<dbReference type="GO" id="GO:0008270">
    <property type="term" value="F:zinc ion binding"/>
    <property type="evidence" value="ECO:0007669"/>
    <property type="project" value="InterPro"/>
</dbReference>
<evidence type="ECO:0000256" key="2">
    <source>
        <dbReference type="ARBA" id="ARBA00023125"/>
    </source>
</evidence>
<reference evidence="7" key="1">
    <citation type="submission" date="2018-10" db="EMBL/GenBank/DDBJ databases">
        <title>FDA dAtabase for Regulatory Grade micrObial Sequences (FDA-ARGOS): Supporting development and validation of Infectious Disease Dx tests.</title>
        <authorList>
            <person name="Kerrigan L."/>
            <person name="Tallon L."/>
            <person name="Sadzewicz L."/>
            <person name="Sengamalay N."/>
            <person name="Ott S."/>
            <person name="Godinez A."/>
            <person name="Nagaraj S."/>
            <person name="Vavikolanu K."/>
            <person name="Nadendla S."/>
            <person name="George J."/>
            <person name="Sichtig H."/>
        </authorList>
    </citation>
    <scope>NUCLEOTIDE SEQUENCE [LARGE SCALE GENOMIC DNA]</scope>
    <source>
        <strain evidence="7">FDAARGOS_311</strain>
    </source>
</reference>
<dbReference type="Gene3D" id="4.10.240.10">
    <property type="entry name" value="Zn(2)-C6 fungal-type DNA-binding domain"/>
    <property type="match status" value="1"/>
</dbReference>
<keyword evidence="2" id="KW-0238">DNA-binding</keyword>
<evidence type="ECO:0000256" key="1">
    <source>
        <dbReference type="ARBA" id="ARBA00023015"/>
    </source>
</evidence>
<dbReference type="PANTHER" id="PTHR31668:SF30">
    <property type="entry name" value="ZN(II)2CYS6 TRANSCRIPTION FACTOR (EUROFUNG)"/>
    <property type="match status" value="1"/>
</dbReference>
<protein>
    <submittedName>
        <fullName evidence="6">Serine hydrolase (FSH1) family protein</fullName>
    </submittedName>
</protein>
<evidence type="ECO:0000313" key="7">
    <source>
        <dbReference type="Proteomes" id="UP000197666"/>
    </source>
</evidence>
<sequence>MQGQRAERGPRGKYARLICRGCRARKIKCVLPSSAASLGPLGTPQPPATSCERCRNLDLECIIENTPLGRPAAKRANRGNVASKSPQSDPSKSPRQGRHDDEKAAKLSDSIQQYLFSGAIDEKPMLQRSQDATDPASDDDGLYHAMANTGTFIAGVLAKNTTFGSDIQLVSTWSTPLTDIISHDLAATLDNLLVWQRLFVLGTPSLLHLRERLLSTDSNTNNIATKLLFAVLCLAACESSEEVRRQNGSLKGSLQQAVSSYGQDFIFSPPTHIDSVAVCRFLSAFKPTALAMSKRTANQSVKAELYMALAYRIAERLRLLPEPGIMPFLDTTSIDSVLMERELIMSIQGLEIIAEEFLMGDFLTMTMQGFRQVLQRMQPHIDSYQLLLETRSCSPVIIFHIKSITATFMQIEAMANSRQCWMNPSRLFIVVEEGEKKCLAEVNFVYHLLSEAAGDEQQNEVIIMSSLLELRFHAVIAKIFGLGLFYISVFKARAEGNGPPKTTEIRRDEASQMGNTVINSIMTTPESERDSQFYAFLRHFGGRYPDKLQGILAKFMECASIKLGGNPCIVPVRPIVIEIVNLCKNIVENNLIRFKASGKLHPSFDKQLHLFKQCANALVAMVSHSGNTPEAAFRSGCIYSASSKMLDGLWDLMKSLGFQASLVKGWDEALGAVNMSETMSEPSAMPHMHFNTFEAWNLWPYPAIMHHASQPPDVFEWSQSSTATWFPNPMTDLLNTDVGYPGTTAGFEGSMPPFDE</sequence>
<keyword evidence="6" id="KW-0378">Hydrolase</keyword>
<feature type="region of interest" description="Disordered" evidence="5">
    <location>
        <begin position="72"/>
        <end position="103"/>
    </location>
</feature>
<evidence type="ECO:0000313" key="6">
    <source>
        <dbReference type="EMBL" id="TPR06619.1"/>
    </source>
</evidence>
<keyword evidence="4" id="KW-0539">Nucleus</keyword>
<evidence type="ECO:0000256" key="4">
    <source>
        <dbReference type="ARBA" id="ARBA00023242"/>
    </source>
</evidence>
<keyword evidence="1" id="KW-0805">Transcription regulation</keyword>
<dbReference type="GO" id="GO:0016787">
    <property type="term" value="F:hydrolase activity"/>
    <property type="evidence" value="ECO:0007669"/>
    <property type="project" value="UniProtKB-KW"/>
</dbReference>
<dbReference type="VEuPathDB" id="FungiDB:An09g01310"/>
<dbReference type="GO" id="GO:0000981">
    <property type="term" value="F:DNA-binding transcription factor activity, RNA polymerase II-specific"/>
    <property type="evidence" value="ECO:0007669"/>
    <property type="project" value="InterPro"/>
</dbReference>
<dbReference type="Proteomes" id="UP000197666">
    <property type="component" value="Unassembled WGS sequence"/>
</dbReference>
<accession>A0A254U895</accession>
<feature type="compositionally biased region" description="Low complexity" evidence="5">
    <location>
        <begin position="83"/>
        <end position="94"/>
    </location>
</feature>
<dbReference type="VEuPathDB" id="FungiDB:ATCC64974_6920"/>
<dbReference type="InterPro" id="IPR001138">
    <property type="entry name" value="Zn2Cys6_DnaBD"/>
</dbReference>
<evidence type="ECO:0000256" key="5">
    <source>
        <dbReference type="SAM" id="MobiDB-lite"/>
    </source>
</evidence>
<dbReference type="InterPro" id="IPR050797">
    <property type="entry name" value="Carb_Metab_Trans_Reg"/>
</dbReference>
<dbReference type="SUPFAM" id="SSF57701">
    <property type="entry name" value="Zn2/Cys6 DNA-binding domain"/>
    <property type="match status" value="1"/>
</dbReference>
<keyword evidence="3" id="KW-0804">Transcription</keyword>
<dbReference type="AlphaFoldDB" id="A0A254U895"/>
<dbReference type="VEuPathDB" id="FungiDB:M747DRAFT_324091"/>
<evidence type="ECO:0000256" key="3">
    <source>
        <dbReference type="ARBA" id="ARBA00023163"/>
    </source>
</evidence>
<name>A0A254U895_ASPNG</name>
<dbReference type="CDD" id="cd00067">
    <property type="entry name" value="GAL4"/>
    <property type="match status" value="1"/>
</dbReference>
<gene>
    <name evidence="6" type="ORF">CAN33_0023480</name>
</gene>
<dbReference type="eggNOG" id="ENOG502SDQQ">
    <property type="taxonomic scope" value="Eukaryota"/>
</dbReference>
<dbReference type="GO" id="GO:0003677">
    <property type="term" value="F:DNA binding"/>
    <property type="evidence" value="ECO:0007669"/>
    <property type="project" value="UniProtKB-KW"/>
</dbReference>
<dbReference type="VEuPathDB" id="FungiDB:ASPNIDRAFT2_1079815"/>